<sequence>MRVHRVAREHHGVGPGRVGHADHGARVARIGHAVQHRDQSGTGPHRLRERHVHQVAHRDQALRRHGLRQRRGGLVGHPAHRHARLDGVAHQLRVAIGRDRGDEQLVHPPPPGGGPGERLAHRLGALGEEPLRAVAPGAAGQSPSGNDPGCPLGERSIPGSWCALIGAQALS</sequence>
<comment type="caution">
    <text evidence="2">The sequence shown here is derived from an EMBL/GenBank/DDBJ whole genome shotgun (WGS) entry which is preliminary data.</text>
</comment>
<dbReference type="AlphaFoldDB" id="A0A918AJR5"/>
<protein>
    <submittedName>
        <fullName evidence="2">Uncharacterized protein</fullName>
    </submittedName>
</protein>
<evidence type="ECO:0000313" key="2">
    <source>
        <dbReference type="EMBL" id="GGP50915.1"/>
    </source>
</evidence>
<organism evidence="2 3">
    <name type="scientific">Saccharothrix coeruleofusca</name>
    <dbReference type="NCBI Taxonomy" id="33919"/>
    <lineage>
        <taxon>Bacteria</taxon>
        <taxon>Bacillati</taxon>
        <taxon>Actinomycetota</taxon>
        <taxon>Actinomycetes</taxon>
        <taxon>Pseudonocardiales</taxon>
        <taxon>Pseudonocardiaceae</taxon>
        <taxon>Saccharothrix</taxon>
    </lineage>
</organism>
<proteinExistence type="predicted"/>
<name>A0A918AJR5_9PSEU</name>
<keyword evidence="3" id="KW-1185">Reference proteome</keyword>
<accession>A0A918AJR5</accession>
<evidence type="ECO:0000256" key="1">
    <source>
        <dbReference type="SAM" id="MobiDB-lite"/>
    </source>
</evidence>
<reference evidence="2" key="2">
    <citation type="submission" date="2020-09" db="EMBL/GenBank/DDBJ databases">
        <authorList>
            <person name="Sun Q."/>
            <person name="Ohkuma M."/>
        </authorList>
    </citation>
    <scope>NUCLEOTIDE SEQUENCE</scope>
    <source>
        <strain evidence="2">JCM 3313</strain>
    </source>
</reference>
<feature type="region of interest" description="Disordered" evidence="1">
    <location>
        <begin position="1"/>
        <end position="21"/>
    </location>
</feature>
<gene>
    <name evidence="2" type="ORF">GCM10010185_24150</name>
</gene>
<evidence type="ECO:0000313" key="3">
    <source>
        <dbReference type="Proteomes" id="UP000639606"/>
    </source>
</evidence>
<reference evidence="2" key="1">
    <citation type="journal article" date="2014" name="Int. J. Syst. Evol. Microbiol.">
        <title>Complete genome sequence of Corynebacterium casei LMG S-19264T (=DSM 44701T), isolated from a smear-ripened cheese.</title>
        <authorList>
            <consortium name="US DOE Joint Genome Institute (JGI-PGF)"/>
            <person name="Walter F."/>
            <person name="Albersmeier A."/>
            <person name="Kalinowski J."/>
            <person name="Ruckert C."/>
        </authorList>
    </citation>
    <scope>NUCLEOTIDE SEQUENCE</scope>
    <source>
        <strain evidence="2">JCM 3313</strain>
    </source>
</reference>
<dbReference type="Proteomes" id="UP000639606">
    <property type="component" value="Unassembled WGS sequence"/>
</dbReference>
<dbReference type="EMBL" id="BMRG01000003">
    <property type="protein sequence ID" value="GGP50915.1"/>
    <property type="molecule type" value="Genomic_DNA"/>
</dbReference>